<evidence type="ECO:0000313" key="2">
    <source>
        <dbReference type="Proteomes" id="UP000017246"/>
    </source>
</evidence>
<sequence length="70" mass="8066">MTRQSTRLCAFLVELAAPLQVRFKVYQLCISFEKNLQCLTEPAHLPHDRIISQKQYTSIKKGDASLRHGH</sequence>
<dbReference type="Proteomes" id="UP000017246">
    <property type="component" value="Unassembled WGS sequence"/>
</dbReference>
<keyword evidence="2" id="KW-1185">Reference proteome</keyword>
<evidence type="ECO:0000313" key="1">
    <source>
        <dbReference type="EMBL" id="CDS43369.1"/>
    </source>
</evidence>
<name>A0A068YJA9_ECHMU</name>
<reference evidence="1" key="1">
    <citation type="journal article" date="2013" name="Nature">
        <title>The genomes of four tapeworm species reveal adaptations to parasitism.</title>
        <authorList>
            <person name="Tsai I.J."/>
            <person name="Zarowiecki M."/>
            <person name="Holroyd N."/>
            <person name="Garciarrubio A."/>
            <person name="Sanchez-Flores A."/>
            <person name="Brooks K.L."/>
            <person name="Tracey A."/>
            <person name="Bobes R.J."/>
            <person name="Fragoso G."/>
            <person name="Sciutto E."/>
            <person name="Aslett M."/>
            <person name="Beasley H."/>
            <person name="Bennett H.M."/>
            <person name="Cai J."/>
            <person name="Camicia F."/>
            <person name="Clark R."/>
            <person name="Cucher M."/>
            <person name="De Silva N."/>
            <person name="Day T.A."/>
            <person name="Deplazes P."/>
            <person name="Estrada K."/>
            <person name="Fernandez C."/>
            <person name="Holland P.W."/>
            <person name="Hou J."/>
            <person name="Hu S."/>
            <person name="Huckvale T."/>
            <person name="Hung S.S."/>
            <person name="Kamenetzky L."/>
            <person name="Keane J.A."/>
            <person name="Kiss F."/>
            <person name="Koziol U."/>
            <person name="Lambert O."/>
            <person name="Liu K."/>
            <person name="Luo X."/>
            <person name="Luo Y."/>
            <person name="Macchiaroli N."/>
            <person name="Nichol S."/>
            <person name="Paps J."/>
            <person name="Parkinson J."/>
            <person name="Pouchkina-Stantcheva N."/>
            <person name="Riddiford N."/>
            <person name="Rosenzvit M."/>
            <person name="Salinas G."/>
            <person name="Wasmuth J.D."/>
            <person name="Zamanian M."/>
            <person name="Zheng Y."/>
            <person name="Cai X."/>
            <person name="Soberon X."/>
            <person name="Olson P.D."/>
            <person name="Laclette J.P."/>
            <person name="Brehm K."/>
            <person name="Berriman M."/>
            <person name="Garciarrubio A."/>
            <person name="Bobes R.J."/>
            <person name="Fragoso G."/>
            <person name="Sanchez-Flores A."/>
            <person name="Estrada K."/>
            <person name="Cevallos M.A."/>
            <person name="Morett E."/>
            <person name="Gonzalez V."/>
            <person name="Portillo T."/>
            <person name="Ochoa-Leyva A."/>
            <person name="Jose M.V."/>
            <person name="Sciutto E."/>
            <person name="Landa A."/>
            <person name="Jimenez L."/>
            <person name="Valdes V."/>
            <person name="Carrero J.C."/>
            <person name="Larralde C."/>
            <person name="Morales-Montor J."/>
            <person name="Limon-Lason J."/>
            <person name="Soberon X."/>
            <person name="Laclette J.P."/>
        </authorList>
    </citation>
    <scope>NUCLEOTIDE SEQUENCE [LARGE SCALE GENOMIC DNA]</scope>
</reference>
<protein>
    <submittedName>
        <fullName evidence="1">Uncharacterized protein</fullName>
    </submittedName>
</protein>
<organism evidence="1 2">
    <name type="scientific">Echinococcus multilocularis</name>
    <name type="common">Fox tapeworm</name>
    <dbReference type="NCBI Taxonomy" id="6211"/>
    <lineage>
        <taxon>Eukaryota</taxon>
        <taxon>Metazoa</taxon>
        <taxon>Spiralia</taxon>
        <taxon>Lophotrochozoa</taxon>
        <taxon>Platyhelminthes</taxon>
        <taxon>Cestoda</taxon>
        <taxon>Eucestoda</taxon>
        <taxon>Cyclophyllidea</taxon>
        <taxon>Taeniidae</taxon>
        <taxon>Echinococcus</taxon>
    </lineage>
</organism>
<accession>A0A068YJA9</accession>
<dbReference type="EMBL" id="LN902848">
    <property type="protein sequence ID" value="CDS43369.1"/>
    <property type="molecule type" value="Genomic_DNA"/>
</dbReference>
<dbReference type="AlphaFoldDB" id="A0A068YJA9"/>
<proteinExistence type="predicted"/>
<reference evidence="1" key="2">
    <citation type="submission" date="2015-11" db="EMBL/GenBank/DDBJ databases">
        <authorList>
            <person name="Zhang Y."/>
            <person name="Guo Z."/>
        </authorList>
    </citation>
    <scope>NUCLEOTIDE SEQUENCE</scope>
</reference>
<gene>
    <name evidence="1" type="ORF">EmuJ_001112600</name>
</gene>